<dbReference type="AlphaFoldDB" id="A0A3N4JPB8"/>
<accession>A0A3N4JPB8</accession>
<sequence>MKRGSLPRSIIPTTPTGTYGTPQPNLTIQQVSNQVILYLQVHRHQSFTSRPFKPTNPPTTHHPPPATRLPTQSQSQTRPSHLMHKSSPTRLGRTHAQHPLPTTHPQAPPVTTTGDPQATSLHFTSRLPCHAGWGRGG</sequence>
<organism evidence="2 3">
    <name type="scientific">Choiromyces venosus 120613-1</name>
    <dbReference type="NCBI Taxonomy" id="1336337"/>
    <lineage>
        <taxon>Eukaryota</taxon>
        <taxon>Fungi</taxon>
        <taxon>Dikarya</taxon>
        <taxon>Ascomycota</taxon>
        <taxon>Pezizomycotina</taxon>
        <taxon>Pezizomycetes</taxon>
        <taxon>Pezizales</taxon>
        <taxon>Tuberaceae</taxon>
        <taxon>Choiromyces</taxon>
    </lineage>
</organism>
<feature type="compositionally biased region" description="Polar residues" evidence="1">
    <location>
        <begin position="103"/>
        <end position="123"/>
    </location>
</feature>
<proteinExistence type="predicted"/>
<feature type="compositionally biased region" description="Pro residues" evidence="1">
    <location>
        <begin position="54"/>
        <end position="67"/>
    </location>
</feature>
<dbReference type="Proteomes" id="UP000276215">
    <property type="component" value="Unassembled WGS sequence"/>
</dbReference>
<feature type="region of interest" description="Disordered" evidence="1">
    <location>
        <begin position="46"/>
        <end position="137"/>
    </location>
</feature>
<protein>
    <submittedName>
        <fullName evidence="2">Uncharacterized protein</fullName>
    </submittedName>
</protein>
<name>A0A3N4JPB8_9PEZI</name>
<evidence type="ECO:0000313" key="2">
    <source>
        <dbReference type="EMBL" id="RPB00116.1"/>
    </source>
</evidence>
<feature type="compositionally biased region" description="Low complexity" evidence="1">
    <location>
        <begin position="12"/>
        <end position="24"/>
    </location>
</feature>
<reference evidence="2 3" key="1">
    <citation type="journal article" date="2018" name="Nat. Ecol. Evol.">
        <title>Pezizomycetes genomes reveal the molecular basis of ectomycorrhizal truffle lifestyle.</title>
        <authorList>
            <person name="Murat C."/>
            <person name="Payen T."/>
            <person name="Noel B."/>
            <person name="Kuo A."/>
            <person name="Morin E."/>
            <person name="Chen J."/>
            <person name="Kohler A."/>
            <person name="Krizsan K."/>
            <person name="Balestrini R."/>
            <person name="Da Silva C."/>
            <person name="Montanini B."/>
            <person name="Hainaut M."/>
            <person name="Levati E."/>
            <person name="Barry K.W."/>
            <person name="Belfiori B."/>
            <person name="Cichocki N."/>
            <person name="Clum A."/>
            <person name="Dockter R.B."/>
            <person name="Fauchery L."/>
            <person name="Guy J."/>
            <person name="Iotti M."/>
            <person name="Le Tacon F."/>
            <person name="Lindquist E.A."/>
            <person name="Lipzen A."/>
            <person name="Malagnac F."/>
            <person name="Mello A."/>
            <person name="Molinier V."/>
            <person name="Miyauchi S."/>
            <person name="Poulain J."/>
            <person name="Riccioni C."/>
            <person name="Rubini A."/>
            <person name="Sitrit Y."/>
            <person name="Splivallo R."/>
            <person name="Traeger S."/>
            <person name="Wang M."/>
            <person name="Zifcakova L."/>
            <person name="Wipf D."/>
            <person name="Zambonelli A."/>
            <person name="Paolocci F."/>
            <person name="Nowrousian M."/>
            <person name="Ottonello S."/>
            <person name="Baldrian P."/>
            <person name="Spatafora J.W."/>
            <person name="Henrissat B."/>
            <person name="Nagy L.G."/>
            <person name="Aury J.M."/>
            <person name="Wincker P."/>
            <person name="Grigoriev I.V."/>
            <person name="Bonfante P."/>
            <person name="Martin F.M."/>
        </authorList>
    </citation>
    <scope>NUCLEOTIDE SEQUENCE [LARGE SCALE GENOMIC DNA]</scope>
    <source>
        <strain evidence="2 3">120613-1</strain>
    </source>
</reference>
<evidence type="ECO:0000256" key="1">
    <source>
        <dbReference type="SAM" id="MobiDB-lite"/>
    </source>
</evidence>
<evidence type="ECO:0000313" key="3">
    <source>
        <dbReference type="Proteomes" id="UP000276215"/>
    </source>
</evidence>
<feature type="region of interest" description="Disordered" evidence="1">
    <location>
        <begin position="1"/>
        <end position="25"/>
    </location>
</feature>
<gene>
    <name evidence="2" type="ORF">L873DRAFT_1805539</name>
</gene>
<keyword evidence="3" id="KW-1185">Reference proteome</keyword>
<dbReference type="EMBL" id="ML120382">
    <property type="protein sequence ID" value="RPB00116.1"/>
    <property type="molecule type" value="Genomic_DNA"/>
</dbReference>